<proteinExistence type="predicted"/>
<protein>
    <submittedName>
        <fullName evidence="1">Uncharacterized protein</fullName>
    </submittedName>
</protein>
<evidence type="ECO:0000313" key="1">
    <source>
        <dbReference type="EMBL" id="RZV40243.1"/>
    </source>
</evidence>
<dbReference type="AlphaFoldDB" id="A0A520XGC9"/>
<name>A0A520XGC9_9DELT</name>
<sequence length="129" mass="14912">MKYFFYNTQTDLKNAIHFLACQEFSTAVEFIEDAQKRIEKILKEGFLYDAKEILSKEKIIKKYPSIESKLIKAIAESDKYCGNNGEIINRAEEEDFYVQRGFDIDTGEIKKIKISCSPVLGEDPLEIDL</sequence>
<dbReference type="Proteomes" id="UP000322454">
    <property type="component" value="Unassembled WGS sequence"/>
</dbReference>
<gene>
    <name evidence="1" type="ORF">EVJ48_01755</name>
</gene>
<comment type="caution">
    <text evidence="1">The sequence shown here is derived from an EMBL/GenBank/DDBJ whole genome shotgun (WGS) entry which is preliminary data.</text>
</comment>
<accession>A0A520XGC9</accession>
<organism evidence="1 2">
    <name type="scientific">Candidatus Acidulodesulfobacterium acidiphilum</name>
    <dbReference type="NCBI Taxonomy" id="2597224"/>
    <lineage>
        <taxon>Bacteria</taxon>
        <taxon>Deltaproteobacteria</taxon>
        <taxon>Candidatus Acidulodesulfobacterales</taxon>
        <taxon>Candidatus Acidulodesulfobacterium</taxon>
    </lineage>
</organism>
<reference evidence="1 2" key="1">
    <citation type="submission" date="2019-01" db="EMBL/GenBank/DDBJ databases">
        <title>Insights into ecological role of a new deltaproteobacterial order Candidatus Sinidesulfobacterales (Sva0485) by metagenomics and metatranscriptomics.</title>
        <authorList>
            <person name="Tan S."/>
            <person name="Liu J."/>
            <person name="Fang Y."/>
            <person name="Hedlund B."/>
            <person name="Lian Z.-H."/>
            <person name="Huang L.-Y."/>
            <person name="Li J.-T."/>
            <person name="Huang L.-N."/>
            <person name="Li W.-J."/>
            <person name="Jiang H.-C."/>
            <person name="Dong H.-L."/>
            <person name="Shu W.-S."/>
        </authorList>
    </citation>
    <scope>NUCLEOTIDE SEQUENCE [LARGE SCALE GENOMIC DNA]</scope>
    <source>
        <strain evidence="1">AP4</strain>
    </source>
</reference>
<evidence type="ECO:0000313" key="2">
    <source>
        <dbReference type="Proteomes" id="UP000322454"/>
    </source>
</evidence>
<dbReference type="EMBL" id="SHMQ01000002">
    <property type="protein sequence ID" value="RZV40243.1"/>
    <property type="molecule type" value="Genomic_DNA"/>
</dbReference>